<dbReference type="GO" id="GO:0005829">
    <property type="term" value="C:cytosol"/>
    <property type="evidence" value="ECO:0007669"/>
    <property type="project" value="TreeGrafter"/>
</dbReference>
<dbReference type="Proteomes" id="UP000007488">
    <property type="component" value="Chromosome"/>
</dbReference>
<evidence type="ECO:0000256" key="5">
    <source>
        <dbReference type="ARBA" id="ARBA00022932"/>
    </source>
</evidence>
<dbReference type="EMBL" id="CP002547">
    <property type="protein sequence ID" value="ADY55732.1"/>
    <property type="molecule type" value="Genomic_DNA"/>
</dbReference>
<evidence type="ECO:0000259" key="7">
    <source>
        <dbReference type="PROSITE" id="PS50173"/>
    </source>
</evidence>
<keyword evidence="6" id="KW-0479">Metal-binding</keyword>
<dbReference type="GO" id="GO:0006281">
    <property type="term" value="P:DNA repair"/>
    <property type="evidence" value="ECO:0007669"/>
    <property type="project" value="UniProtKB-UniRule"/>
</dbReference>
<keyword evidence="6 8" id="KW-0808">Transferase</keyword>
<keyword evidence="6" id="KW-0234">DNA repair</keyword>
<comment type="catalytic activity">
    <reaction evidence="6">
        <text>DNA(n) + a 2'-deoxyribonucleoside 5'-triphosphate = DNA(n+1) + diphosphate</text>
        <dbReference type="Rhea" id="RHEA:22508"/>
        <dbReference type="Rhea" id="RHEA-COMP:17339"/>
        <dbReference type="Rhea" id="RHEA-COMP:17340"/>
        <dbReference type="ChEBI" id="CHEBI:33019"/>
        <dbReference type="ChEBI" id="CHEBI:61560"/>
        <dbReference type="ChEBI" id="CHEBI:173112"/>
        <dbReference type="EC" id="2.7.7.7"/>
    </reaction>
</comment>
<dbReference type="GO" id="GO:0000287">
    <property type="term" value="F:magnesium ion binding"/>
    <property type="evidence" value="ECO:0007669"/>
    <property type="project" value="UniProtKB-UniRule"/>
</dbReference>
<evidence type="ECO:0000256" key="4">
    <source>
        <dbReference type="ARBA" id="ARBA00022763"/>
    </source>
</evidence>
<dbReference type="SUPFAM" id="SSF100879">
    <property type="entry name" value="Lesion bypass DNA polymerase (Y-family), little finger domain"/>
    <property type="match status" value="1"/>
</dbReference>
<protein>
    <recommendedName>
        <fullName evidence="6">DNA polymerase IV</fullName>
        <shortName evidence="6">Pol IV</shortName>
        <ecNumber evidence="6">2.7.7.7</ecNumber>
    </recommendedName>
</protein>
<comment type="similarity">
    <text evidence="1 6">Belongs to the DNA polymerase type-Y family.</text>
</comment>
<dbReference type="InterPro" id="IPR024728">
    <property type="entry name" value="PolY_HhH_motif"/>
</dbReference>
<dbReference type="InterPro" id="IPR043502">
    <property type="entry name" value="DNA/RNA_pol_sf"/>
</dbReference>
<dbReference type="HOGENOM" id="CLU_012348_1_1_9"/>
<keyword evidence="5 6" id="KW-0239">DNA-directed DNA polymerase</keyword>
<dbReference type="GO" id="GO:0003887">
    <property type="term" value="F:DNA-directed DNA polymerase activity"/>
    <property type="evidence" value="ECO:0007669"/>
    <property type="project" value="UniProtKB-UniRule"/>
</dbReference>
<dbReference type="GO" id="GO:0006261">
    <property type="term" value="P:DNA-templated DNA replication"/>
    <property type="evidence" value="ECO:0007669"/>
    <property type="project" value="UniProtKB-UniRule"/>
</dbReference>
<dbReference type="eggNOG" id="COG0389">
    <property type="taxonomic scope" value="Bacteria"/>
</dbReference>
<dbReference type="EC" id="2.7.7.7" evidence="6"/>
<feature type="active site" evidence="6">
    <location>
        <position position="113"/>
    </location>
</feature>
<evidence type="ECO:0000313" key="9">
    <source>
        <dbReference type="Proteomes" id="UP000007488"/>
    </source>
</evidence>
<keyword evidence="6" id="KW-0235">DNA replication</keyword>
<dbReference type="Gene3D" id="3.40.1170.60">
    <property type="match status" value="1"/>
</dbReference>
<dbReference type="PROSITE" id="PS50173">
    <property type="entry name" value="UMUC"/>
    <property type="match status" value="1"/>
</dbReference>
<dbReference type="InterPro" id="IPR022880">
    <property type="entry name" value="DNApol_IV"/>
</dbReference>
<dbReference type="STRING" id="645991.Sgly_1430"/>
<dbReference type="Gene3D" id="1.10.150.20">
    <property type="entry name" value="5' to 3' exonuclease, C-terminal subdomain"/>
    <property type="match status" value="1"/>
</dbReference>
<keyword evidence="6" id="KW-0963">Cytoplasm</keyword>
<keyword evidence="9" id="KW-1185">Reference proteome</keyword>
<dbReference type="Gene3D" id="3.30.70.270">
    <property type="match status" value="1"/>
</dbReference>
<comment type="cofactor">
    <cofactor evidence="6">
        <name>Mg(2+)</name>
        <dbReference type="ChEBI" id="CHEBI:18420"/>
    </cofactor>
    <text evidence="6">Binds 2 magnesium ions per subunit.</text>
</comment>
<keyword evidence="6" id="KW-0238">DNA-binding</keyword>
<dbReference type="HAMAP" id="MF_01113">
    <property type="entry name" value="DNApol_IV"/>
    <property type="match status" value="1"/>
</dbReference>
<evidence type="ECO:0000256" key="2">
    <source>
        <dbReference type="ARBA" id="ARBA00022457"/>
    </source>
</evidence>
<comment type="subcellular location">
    <subcellularLocation>
        <location evidence="6">Cytoplasm</location>
    </subcellularLocation>
</comment>
<feature type="binding site" evidence="6">
    <location>
        <position position="10"/>
    </location>
    <ligand>
        <name>Mg(2+)</name>
        <dbReference type="ChEBI" id="CHEBI:18420"/>
    </ligand>
</feature>
<evidence type="ECO:0000256" key="6">
    <source>
        <dbReference type="HAMAP-Rule" id="MF_01113"/>
    </source>
</evidence>
<dbReference type="KEGG" id="sgy:Sgly_1430"/>
<dbReference type="SUPFAM" id="SSF56672">
    <property type="entry name" value="DNA/RNA polymerases"/>
    <property type="match status" value="1"/>
</dbReference>
<dbReference type="GO" id="GO:0009432">
    <property type="term" value="P:SOS response"/>
    <property type="evidence" value="ECO:0007669"/>
    <property type="project" value="TreeGrafter"/>
</dbReference>
<comment type="subunit">
    <text evidence="6">Monomer.</text>
</comment>
<dbReference type="InterPro" id="IPR036775">
    <property type="entry name" value="DNA_pol_Y-fam_lit_finger_sf"/>
</dbReference>
<feature type="binding site" evidence="6">
    <location>
        <position position="112"/>
    </location>
    <ligand>
        <name>Mg(2+)</name>
        <dbReference type="ChEBI" id="CHEBI:18420"/>
    </ligand>
</feature>
<dbReference type="PANTHER" id="PTHR11076">
    <property type="entry name" value="DNA REPAIR POLYMERASE UMUC / TRANSFERASE FAMILY MEMBER"/>
    <property type="match status" value="1"/>
</dbReference>
<dbReference type="InterPro" id="IPR017961">
    <property type="entry name" value="DNA_pol_Y-fam_little_finger"/>
</dbReference>
<evidence type="ECO:0000313" key="8">
    <source>
        <dbReference type="EMBL" id="ADY55732.1"/>
    </source>
</evidence>
<dbReference type="GO" id="GO:0003684">
    <property type="term" value="F:damaged DNA binding"/>
    <property type="evidence" value="ECO:0007669"/>
    <property type="project" value="InterPro"/>
</dbReference>
<feature type="domain" description="UmuC" evidence="7">
    <location>
        <begin position="6"/>
        <end position="194"/>
    </location>
</feature>
<reference evidence="8 9" key="1">
    <citation type="journal article" date="2011" name="Stand. Genomic Sci.">
        <title>Complete genome sequence of Syntrophobotulus glycolicus type strain (FlGlyR).</title>
        <authorList>
            <person name="Han C."/>
            <person name="Mwirichia R."/>
            <person name="Chertkov O."/>
            <person name="Held B."/>
            <person name="Lapidus A."/>
            <person name="Nolan M."/>
            <person name="Lucas S."/>
            <person name="Hammon N."/>
            <person name="Deshpande S."/>
            <person name="Cheng J.F."/>
            <person name="Tapia R."/>
            <person name="Goodwin L."/>
            <person name="Pitluck S."/>
            <person name="Huntemann M."/>
            <person name="Liolios K."/>
            <person name="Ivanova N."/>
            <person name="Pagani I."/>
            <person name="Mavromatis K."/>
            <person name="Ovchinikova G."/>
            <person name="Pati A."/>
            <person name="Chen A."/>
            <person name="Palaniappan K."/>
            <person name="Land M."/>
            <person name="Hauser L."/>
            <person name="Brambilla E.M."/>
            <person name="Rohde M."/>
            <person name="Spring S."/>
            <person name="Sikorski J."/>
            <person name="Goker M."/>
            <person name="Woyke T."/>
            <person name="Bristow J."/>
            <person name="Eisen J.A."/>
            <person name="Markowitz V."/>
            <person name="Hugenholtz P."/>
            <person name="Kyrpides N.C."/>
            <person name="Klenk H.P."/>
            <person name="Detter J.C."/>
        </authorList>
    </citation>
    <scope>NUCLEOTIDE SEQUENCE [LARGE SCALE GENOMIC DNA]</scope>
    <source>
        <strain evidence="9">DSM 8271 / FlGlyR</strain>
    </source>
</reference>
<dbReference type="Pfam" id="PF11799">
    <property type="entry name" value="IMS_C"/>
    <property type="match status" value="1"/>
</dbReference>
<evidence type="ECO:0000256" key="1">
    <source>
        <dbReference type="ARBA" id="ARBA00010945"/>
    </source>
</evidence>
<reference evidence="9" key="2">
    <citation type="submission" date="2011-02" db="EMBL/GenBank/DDBJ databases">
        <title>The complete genome of Syntrophobotulus glycolicus DSM 8271.</title>
        <authorList>
            <person name="Lucas S."/>
            <person name="Copeland A."/>
            <person name="Lapidus A."/>
            <person name="Bruce D."/>
            <person name="Goodwin L."/>
            <person name="Pitluck S."/>
            <person name="Kyrpides N."/>
            <person name="Mavromatis K."/>
            <person name="Pagani I."/>
            <person name="Ivanova N."/>
            <person name="Mikhailova N."/>
            <person name="Chertkov O."/>
            <person name="Held B."/>
            <person name="Detter J.C."/>
            <person name="Tapia R."/>
            <person name="Han C."/>
            <person name="Land M."/>
            <person name="Hauser L."/>
            <person name="Markowitz V."/>
            <person name="Cheng J.-F."/>
            <person name="Hugenholtz P."/>
            <person name="Woyke T."/>
            <person name="Wu D."/>
            <person name="Spring S."/>
            <person name="Schroeder M."/>
            <person name="Brambilla E."/>
            <person name="Klenk H.-P."/>
            <person name="Eisen J.A."/>
        </authorList>
    </citation>
    <scope>NUCLEOTIDE SEQUENCE [LARGE SCALE GENOMIC DNA]</scope>
    <source>
        <strain evidence="9">DSM 8271 / FlGlyR</strain>
    </source>
</reference>
<dbReference type="InterPro" id="IPR043128">
    <property type="entry name" value="Rev_trsase/Diguanyl_cyclase"/>
</dbReference>
<dbReference type="AlphaFoldDB" id="F0SWG6"/>
<dbReference type="InterPro" id="IPR001126">
    <property type="entry name" value="UmuC"/>
</dbReference>
<organism evidence="8 9">
    <name type="scientific">Syntrophobotulus glycolicus (strain DSM 8271 / FlGlyR)</name>
    <dbReference type="NCBI Taxonomy" id="645991"/>
    <lineage>
        <taxon>Bacteria</taxon>
        <taxon>Bacillati</taxon>
        <taxon>Bacillota</taxon>
        <taxon>Clostridia</taxon>
        <taxon>Eubacteriales</taxon>
        <taxon>Desulfitobacteriaceae</taxon>
        <taxon>Syntrophobotulus</taxon>
    </lineage>
</organism>
<comment type="function">
    <text evidence="6">Poorly processive, error-prone DNA polymerase involved in untargeted mutagenesis. Copies undamaged DNA at stalled replication forks, which arise in vivo from mismatched or misaligned primer ends. These misaligned primers can be extended by PolIV. Exhibits no 3'-5' exonuclease (proofreading) activity. May be involved in translesional synthesis, in conjunction with the beta clamp from PolIII.</text>
</comment>
<dbReference type="RefSeq" id="WP_013624602.1">
    <property type="nucleotide sequence ID" value="NC_015172.1"/>
</dbReference>
<sequence length="415" mass="46091">MGKQRIMHIDANSAYLSWEAVRRLQSGDPLDLRTVPAVVGGDQESRHGIVLAKSIPAKAYNIRTGETLYSARSKCPELIVAPPDYRLYLQCSKALGDLLREYSPVVEQYSIDEYFLDYSESQKIFGDPLQAADRMKDRIREEFGFTVNIGVSVNKLLAKMGSELQKPDKVHSLFPEEIPGKMWPLPVEELFFVGRATAKKLRDRGISTIGELAKADSGWLQRLLKSHGLLIWNYANGRDGSPVRRNRHPVIKSIGNSTTTAFDIEDRQTAHLVLLSLAETVAARLRASGYLAGLAAVSFRTDEFFGYGRQRKIDQLTAETNQIHQAACRIFDELWRGEPVRQIGLSAGRLQPSEAGQPALFEEENPRKVDRVVDAIREKFGAGAIGRASFLYSGVGSMIGGTGDISEYPMMSGQL</sequence>
<keyword evidence="6" id="KW-0460">Magnesium</keyword>
<name>F0SWG6_SYNGF</name>
<feature type="site" description="Substrate discrimination" evidence="6">
    <location>
        <position position="15"/>
    </location>
</feature>
<accession>F0SWG6</accession>
<proteinExistence type="inferred from homology"/>
<dbReference type="OrthoDB" id="9808813at2"/>
<keyword evidence="3 6" id="KW-0548">Nucleotidyltransferase</keyword>
<dbReference type="CDD" id="cd03586">
    <property type="entry name" value="PolY_Pol_IV_kappa"/>
    <property type="match status" value="1"/>
</dbReference>
<evidence type="ECO:0000256" key="3">
    <source>
        <dbReference type="ARBA" id="ARBA00022695"/>
    </source>
</evidence>
<keyword evidence="4 6" id="KW-0227">DNA damage</keyword>
<dbReference type="InterPro" id="IPR050116">
    <property type="entry name" value="DNA_polymerase-Y"/>
</dbReference>
<dbReference type="GO" id="GO:0042276">
    <property type="term" value="P:error-prone translesion synthesis"/>
    <property type="evidence" value="ECO:0007669"/>
    <property type="project" value="TreeGrafter"/>
</dbReference>
<dbReference type="Pfam" id="PF11798">
    <property type="entry name" value="IMS_HHH"/>
    <property type="match status" value="1"/>
</dbReference>
<keyword evidence="2 6" id="KW-0515">Mutator protein</keyword>
<dbReference type="Gene3D" id="3.30.1490.100">
    <property type="entry name" value="DNA polymerase, Y-family, little finger domain"/>
    <property type="match status" value="1"/>
</dbReference>
<dbReference type="Pfam" id="PF00817">
    <property type="entry name" value="IMS"/>
    <property type="match status" value="1"/>
</dbReference>
<gene>
    <name evidence="6" type="primary">dinB</name>
    <name evidence="8" type="ordered locus">Sgly_1430</name>
</gene>
<dbReference type="PANTHER" id="PTHR11076:SF35">
    <property type="entry name" value="DNA REPAIR PROTEIN HOMOLOG YOBH"/>
    <property type="match status" value="1"/>
</dbReference>